<evidence type="ECO:0000313" key="3">
    <source>
        <dbReference type="Proteomes" id="UP000623129"/>
    </source>
</evidence>
<dbReference type="SUPFAM" id="SSF47473">
    <property type="entry name" value="EF-hand"/>
    <property type="match status" value="1"/>
</dbReference>
<dbReference type="OrthoDB" id="640742at2759"/>
<protein>
    <submittedName>
        <fullName evidence="2">Putative peroxygenase 5</fullName>
    </submittedName>
</protein>
<keyword evidence="3" id="KW-1185">Reference proteome</keyword>
<dbReference type="GO" id="GO:0005509">
    <property type="term" value="F:calcium ion binding"/>
    <property type="evidence" value="ECO:0007669"/>
    <property type="project" value="TreeGrafter"/>
</dbReference>
<dbReference type="EMBL" id="SWLB01000012">
    <property type="protein sequence ID" value="KAF3331548.1"/>
    <property type="molecule type" value="Genomic_DNA"/>
</dbReference>
<name>A0A833R129_9POAL</name>
<evidence type="ECO:0000313" key="2">
    <source>
        <dbReference type="EMBL" id="KAF3331548.1"/>
    </source>
</evidence>
<dbReference type="AlphaFoldDB" id="A0A833R129"/>
<comment type="caution">
    <text evidence="2">The sequence shown here is derived from an EMBL/GenBank/DDBJ whole genome shotgun (WGS) entry which is preliminary data.</text>
</comment>
<dbReference type="InterPro" id="IPR011992">
    <property type="entry name" value="EF-hand-dom_pair"/>
</dbReference>
<evidence type="ECO:0000256" key="1">
    <source>
        <dbReference type="ARBA" id="ARBA00006765"/>
    </source>
</evidence>
<dbReference type="PANTHER" id="PTHR31495">
    <property type="entry name" value="PEROXYGENASE 3-RELATED"/>
    <property type="match status" value="1"/>
</dbReference>
<organism evidence="2 3">
    <name type="scientific">Carex littledalei</name>
    <dbReference type="NCBI Taxonomy" id="544730"/>
    <lineage>
        <taxon>Eukaryota</taxon>
        <taxon>Viridiplantae</taxon>
        <taxon>Streptophyta</taxon>
        <taxon>Embryophyta</taxon>
        <taxon>Tracheophyta</taxon>
        <taxon>Spermatophyta</taxon>
        <taxon>Magnoliopsida</taxon>
        <taxon>Liliopsida</taxon>
        <taxon>Poales</taxon>
        <taxon>Cyperaceae</taxon>
        <taxon>Cyperoideae</taxon>
        <taxon>Cariceae</taxon>
        <taxon>Carex</taxon>
        <taxon>Carex subgen. Euthyceras</taxon>
    </lineage>
</organism>
<comment type="similarity">
    <text evidence="1">Belongs to the caleosin family.</text>
</comment>
<dbReference type="InterPro" id="IPR007736">
    <property type="entry name" value="Caleosin-related"/>
</dbReference>
<proteinExistence type="inferred from homology"/>
<sequence length="327" mass="36918">MIDRSILSLSSRSIFSKPSLSSSPKGFTHMASSSKGGACVSFFLISFRFFFVLYCGQSIVPFNPCIYNSILKTEGKKCEGKLKYEDMTPLQKHVAFFDRNKDGIIYPWETFQGMRAIGAGIGLSTVAAMFINGALGPKTRPGKFPSLLFPIYVENISKAKHGSDSGVYDSEGRFVPEKFEEIFKKYAKTKPDALTSKELEDLLQGNKEPADAKGHFASKTEWKVLYLLAKDKDGFLRKDIIRVGECLLGLVVTEISFVLVVMEDSKYIQLTPYRKSASPVREDSDSFFTKVEKKNRSDRERRFMKLRTAVKEDIRENESQSKISVYI</sequence>
<reference evidence="2" key="1">
    <citation type="submission" date="2020-01" db="EMBL/GenBank/DDBJ databases">
        <title>Genome sequence of Kobresia littledalei, the first chromosome-level genome in the family Cyperaceae.</title>
        <authorList>
            <person name="Qu G."/>
        </authorList>
    </citation>
    <scope>NUCLEOTIDE SEQUENCE</scope>
    <source>
        <strain evidence="2">C.B.Clarke</strain>
        <tissue evidence="2">Leaf</tissue>
    </source>
</reference>
<dbReference type="GO" id="GO:0004497">
    <property type="term" value="F:monooxygenase activity"/>
    <property type="evidence" value="ECO:0007669"/>
    <property type="project" value="TreeGrafter"/>
</dbReference>
<dbReference type="PANTHER" id="PTHR31495:SF1">
    <property type="entry name" value="INACTIVE PEROXYGENASE-LIKE PROTEIN-RELATED"/>
    <property type="match status" value="1"/>
</dbReference>
<dbReference type="Proteomes" id="UP000623129">
    <property type="component" value="Unassembled WGS sequence"/>
</dbReference>
<gene>
    <name evidence="2" type="ORF">FCM35_KLT02954</name>
</gene>
<dbReference type="Pfam" id="PF05042">
    <property type="entry name" value="Caleosin"/>
    <property type="match status" value="1"/>
</dbReference>
<accession>A0A833R129</accession>